<dbReference type="InterPro" id="IPR047057">
    <property type="entry name" value="MerR_fam"/>
</dbReference>
<dbReference type="PANTHER" id="PTHR30204">
    <property type="entry name" value="REDOX-CYCLING DRUG-SENSING TRANSCRIPTIONAL ACTIVATOR SOXR"/>
    <property type="match status" value="1"/>
</dbReference>
<comment type="caution">
    <text evidence="3">The sequence shown here is derived from an EMBL/GenBank/DDBJ whole genome shotgun (WGS) entry which is preliminary data.</text>
</comment>
<gene>
    <name evidence="3" type="ORF">ACFOU2_17510</name>
</gene>
<dbReference type="EMBL" id="JBHRZT010000068">
    <property type="protein sequence ID" value="MFC3885167.1"/>
    <property type="molecule type" value="Genomic_DNA"/>
</dbReference>
<sequence length="127" mass="14862">MANVSKRTIDYYTQLGLLQAKRSPSNYRYYSEEALEDLKFIETCKKLHMPLDEIRKKLELMKSQHIEEEEVLDQAKVIAKHLEHLNQELSGFMPIVEKLDDDQKRLLSTQLSNQSMSLIQSLLVLLI</sequence>
<dbReference type="Gene3D" id="1.10.1660.10">
    <property type="match status" value="1"/>
</dbReference>
<dbReference type="Pfam" id="PF13411">
    <property type="entry name" value="MerR_1"/>
    <property type="match status" value="1"/>
</dbReference>
<dbReference type="SMART" id="SM00422">
    <property type="entry name" value="HTH_MERR"/>
    <property type="match status" value="1"/>
</dbReference>
<accession>A0ABV8B4J8</accession>
<evidence type="ECO:0000313" key="4">
    <source>
        <dbReference type="Proteomes" id="UP001595752"/>
    </source>
</evidence>
<organism evidence="3 4">
    <name type="scientific">Bacillus songklensis</name>
    <dbReference type="NCBI Taxonomy" id="1069116"/>
    <lineage>
        <taxon>Bacteria</taxon>
        <taxon>Bacillati</taxon>
        <taxon>Bacillota</taxon>
        <taxon>Bacilli</taxon>
        <taxon>Bacillales</taxon>
        <taxon>Bacillaceae</taxon>
        <taxon>Bacillus</taxon>
    </lineage>
</organism>
<feature type="domain" description="HTH merR-type" evidence="2">
    <location>
        <begin position="1"/>
        <end position="60"/>
    </location>
</feature>
<dbReference type="InterPro" id="IPR009061">
    <property type="entry name" value="DNA-bd_dom_put_sf"/>
</dbReference>
<evidence type="ECO:0000313" key="3">
    <source>
        <dbReference type="EMBL" id="MFC3885167.1"/>
    </source>
</evidence>
<keyword evidence="4" id="KW-1185">Reference proteome</keyword>
<protein>
    <submittedName>
        <fullName evidence="3">MerR family transcriptional regulator</fullName>
    </submittedName>
</protein>
<dbReference type="PROSITE" id="PS50937">
    <property type="entry name" value="HTH_MERR_2"/>
    <property type="match status" value="1"/>
</dbReference>
<evidence type="ECO:0000259" key="2">
    <source>
        <dbReference type="PROSITE" id="PS50937"/>
    </source>
</evidence>
<reference evidence="4" key="1">
    <citation type="journal article" date="2019" name="Int. J. Syst. Evol. Microbiol.">
        <title>The Global Catalogue of Microorganisms (GCM) 10K type strain sequencing project: providing services to taxonomists for standard genome sequencing and annotation.</title>
        <authorList>
            <consortium name="The Broad Institute Genomics Platform"/>
            <consortium name="The Broad Institute Genome Sequencing Center for Infectious Disease"/>
            <person name="Wu L."/>
            <person name="Ma J."/>
        </authorList>
    </citation>
    <scope>NUCLEOTIDE SEQUENCE [LARGE SCALE GENOMIC DNA]</scope>
    <source>
        <strain evidence="4">CCUG 61889</strain>
    </source>
</reference>
<keyword evidence="1" id="KW-0238">DNA-binding</keyword>
<dbReference type="PANTHER" id="PTHR30204:SF95">
    <property type="entry name" value="HTH-TYPE TRANSCRIPTIONAL REGULATOR CUER"/>
    <property type="match status" value="1"/>
</dbReference>
<name>A0ABV8B4J8_9BACI</name>
<evidence type="ECO:0000256" key="1">
    <source>
        <dbReference type="ARBA" id="ARBA00023125"/>
    </source>
</evidence>
<dbReference type="Proteomes" id="UP001595752">
    <property type="component" value="Unassembled WGS sequence"/>
</dbReference>
<dbReference type="SUPFAM" id="SSF46955">
    <property type="entry name" value="Putative DNA-binding domain"/>
    <property type="match status" value="1"/>
</dbReference>
<dbReference type="InterPro" id="IPR000551">
    <property type="entry name" value="MerR-type_HTH_dom"/>
</dbReference>
<dbReference type="RefSeq" id="WP_377917307.1">
    <property type="nucleotide sequence ID" value="NZ_JBHRZT010000068.1"/>
</dbReference>
<proteinExistence type="predicted"/>